<feature type="compositionally biased region" description="Polar residues" evidence="1">
    <location>
        <begin position="13"/>
        <end position="24"/>
    </location>
</feature>
<name>A0A4Z1K4R6_9HELO</name>
<feature type="region of interest" description="Disordered" evidence="1">
    <location>
        <begin position="13"/>
        <end position="118"/>
    </location>
</feature>
<accession>A0A4Z1K4R6</accession>
<sequence length="192" mass="21477">MDKIVESHQFLVTQLDNESTSRNPPLNVKNRSLEESFVGKSRLSTGQPNVNSPSLASNSAHQPLGPSLPELEIPIRTTQRQLVQSRPKSPRKNKEHPDLHTHISSTYNPSRSPQEPSFFPLEYPPYPTNDVNFDEWTDYAAYCGTAPEPELLNLLSNEENASLHKKYFTPRSADDLNSENSSSCAKKSNDAA</sequence>
<protein>
    <submittedName>
        <fullName evidence="2">Uncharacterized protein</fullName>
    </submittedName>
</protein>
<reference evidence="2 3" key="1">
    <citation type="submission" date="2017-12" db="EMBL/GenBank/DDBJ databases">
        <title>Comparative genomics of Botrytis spp.</title>
        <authorList>
            <person name="Valero-Jimenez C.A."/>
            <person name="Tapia P."/>
            <person name="Veloso J."/>
            <person name="Silva-Moreno E."/>
            <person name="Staats M."/>
            <person name="Valdes J.H."/>
            <person name="Van Kan J.A.L."/>
        </authorList>
    </citation>
    <scope>NUCLEOTIDE SEQUENCE [LARGE SCALE GENOMIC DNA]</scope>
    <source>
        <strain evidence="2 3">Be9601</strain>
    </source>
</reference>
<evidence type="ECO:0000313" key="2">
    <source>
        <dbReference type="EMBL" id="TGO76353.1"/>
    </source>
</evidence>
<dbReference type="EMBL" id="PQXM01000159">
    <property type="protein sequence ID" value="TGO76353.1"/>
    <property type="molecule type" value="Genomic_DNA"/>
</dbReference>
<dbReference type="AlphaFoldDB" id="A0A4Z1K4R6"/>
<evidence type="ECO:0000256" key="1">
    <source>
        <dbReference type="SAM" id="MobiDB-lite"/>
    </source>
</evidence>
<organism evidence="2 3">
    <name type="scientific">Botrytis elliptica</name>
    <dbReference type="NCBI Taxonomy" id="278938"/>
    <lineage>
        <taxon>Eukaryota</taxon>
        <taxon>Fungi</taxon>
        <taxon>Dikarya</taxon>
        <taxon>Ascomycota</taxon>
        <taxon>Pezizomycotina</taxon>
        <taxon>Leotiomycetes</taxon>
        <taxon>Helotiales</taxon>
        <taxon>Sclerotiniaceae</taxon>
        <taxon>Botrytis</taxon>
    </lineage>
</organism>
<feature type="compositionally biased region" description="Polar residues" evidence="1">
    <location>
        <begin position="102"/>
        <end position="115"/>
    </location>
</feature>
<evidence type="ECO:0000313" key="3">
    <source>
        <dbReference type="Proteomes" id="UP000297229"/>
    </source>
</evidence>
<keyword evidence="3" id="KW-1185">Reference proteome</keyword>
<feature type="compositionally biased region" description="Polar residues" evidence="1">
    <location>
        <begin position="76"/>
        <end position="87"/>
    </location>
</feature>
<comment type="caution">
    <text evidence="2">The sequence shown here is derived from an EMBL/GenBank/DDBJ whole genome shotgun (WGS) entry which is preliminary data.</text>
</comment>
<feature type="region of interest" description="Disordered" evidence="1">
    <location>
        <begin position="169"/>
        <end position="192"/>
    </location>
</feature>
<feature type="compositionally biased region" description="Polar residues" evidence="1">
    <location>
        <begin position="42"/>
        <end position="61"/>
    </location>
</feature>
<dbReference type="Proteomes" id="UP000297229">
    <property type="component" value="Unassembled WGS sequence"/>
</dbReference>
<proteinExistence type="predicted"/>
<gene>
    <name evidence="2" type="ORF">BELL_0160g00070</name>
</gene>